<accession>A0A9N9DGY9</accession>
<keyword evidence="2" id="KW-1185">Reference proteome</keyword>
<dbReference type="AlphaFoldDB" id="A0A9N9DGY9"/>
<dbReference type="EMBL" id="CAJVPQ010003843">
    <property type="protein sequence ID" value="CAG8638467.1"/>
    <property type="molecule type" value="Genomic_DNA"/>
</dbReference>
<reference evidence="1" key="1">
    <citation type="submission" date="2021-06" db="EMBL/GenBank/DDBJ databases">
        <authorList>
            <person name="Kallberg Y."/>
            <person name="Tangrot J."/>
            <person name="Rosling A."/>
        </authorList>
    </citation>
    <scope>NUCLEOTIDE SEQUENCE</scope>
    <source>
        <strain evidence="1">UK204</strain>
    </source>
</reference>
<name>A0A9N9DGY9_9GLOM</name>
<organism evidence="1 2">
    <name type="scientific">Funneliformis caledonium</name>
    <dbReference type="NCBI Taxonomy" id="1117310"/>
    <lineage>
        <taxon>Eukaryota</taxon>
        <taxon>Fungi</taxon>
        <taxon>Fungi incertae sedis</taxon>
        <taxon>Mucoromycota</taxon>
        <taxon>Glomeromycotina</taxon>
        <taxon>Glomeromycetes</taxon>
        <taxon>Glomerales</taxon>
        <taxon>Glomeraceae</taxon>
        <taxon>Funneliformis</taxon>
    </lineage>
</organism>
<protein>
    <submittedName>
        <fullName evidence="1">2019_t:CDS:1</fullName>
    </submittedName>
</protein>
<proteinExistence type="predicted"/>
<comment type="caution">
    <text evidence="1">The sequence shown here is derived from an EMBL/GenBank/DDBJ whole genome shotgun (WGS) entry which is preliminary data.</text>
</comment>
<gene>
    <name evidence="1" type="ORF">FCALED_LOCUS10438</name>
</gene>
<sequence>MVAKKSKNTEFNIYSNRSSPEIEFINNNIATGSNTKPKKAPISITQDDDFFNILNSSDKEFETDNESIFSDNNVDFDETISNYETIEDSNSDKNISKYNELEDQNSPNKKSNEDYLYTNYNPIDIDHNPLIFNSNEVTKWELLHSFNDVTFADFPSTLYRGDRLIGIENCECNELITKMIRTSKGKYLVKPIKVYPYHSIIRQLGVFLSKPGMEDLIESCFDRDIEDDIFADIYEGRVWKEFTENTFVIGIIPGPHEPDVNEIHQYIKPLVDEFLQLWTGQVIKTPNYPFGRIYRVALIMISCDTPIRGFSSHSSKRGCYRCDHTFPMIQNRNTSKWKPDFGNFNFNLPQRSREKHLNIAYEYKNASSSISNQIFSEHDIGRIPLKIASRFAGFTADQWKS</sequence>
<evidence type="ECO:0000313" key="2">
    <source>
        <dbReference type="Proteomes" id="UP000789570"/>
    </source>
</evidence>
<evidence type="ECO:0000313" key="1">
    <source>
        <dbReference type="EMBL" id="CAG8638467.1"/>
    </source>
</evidence>
<dbReference type="OrthoDB" id="2421950at2759"/>
<dbReference type="Proteomes" id="UP000789570">
    <property type="component" value="Unassembled WGS sequence"/>
</dbReference>